<sequence>MPQTDPTIQGAPQKDEEAPPRLWVLTDQLAYKGVDLRESGIVESKTIKLAAPFTLTLISKFLLCRLNLDVIKIFFINLKLTCSFHRSNLRMTLTIATSFPGGHTIFKLVKCVSSNGCQALTLGRNHLKFC</sequence>
<evidence type="ECO:0000313" key="2">
    <source>
        <dbReference type="Proteomes" id="UP000775213"/>
    </source>
</evidence>
<gene>
    <name evidence="1" type="ORF">IEQ34_003978</name>
</gene>
<proteinExistence type="predicted"/>
<accession>A0AAV7GY17</accession>
<dbReference type="Proteomes" id="UP000775213">
    <property type="component" value="Unassembled WGS sequence"/>
</dbReference>
<keyword evidence="2" id="KW-1185">Reference proteome</keyword>
<evidence type="ECO:0000313" key="1">
    <source>
        <dbReference type="EMBL" id="KAH0466740.1"/>
    </source>
</evidence>
<comment type="caution">
    <text evidence="1">The sequence shown here is derived from an EMBL/GenBank/DDBJ whole genome shotgun (WGS) entry which is preliminary data.</text>
</comment>
<dbReference type="EMBL" id="JAGFBR010000005">
    <property type="protein sequence ID" value="KAH0466740.1"/>
    <property type="molecule type" value="Genomic_DNA"/>
</dbReference>
<name>A0AAV7GY17_DENCH</name>
<reference evidence="1 2" key="1">
    <citation type="journal article" date="2021" name="Hortic Res">
        <title>Chromosome-scale assembly of the Dendrobium chrysotoxum genome enhances the understanding of orchid evolution.</title>
        <authorList>
            <person name="Zhang Y."/>
            <person name="Zhang G.Q."/>
            <person name="Zhang D."/>
            <person name="Liu X.D."/>
            <person name="Xu X.Y."/>
            <person name="Sun W.H."/>
            <person name="Yu X."/>
            <person name="Zhu X."/>
            <person name="Wang Z.W."/>
            <person name="Zhao X."/>
            <person name="Zhong W.Y."/>
            <person name="Chen H."/>
            <person name="Yin W.L."/>
            <person name="Huang T."/>
            <person name="Niu S.C."/>
            <person name="Liu Z.J."/>
        </authorList>
    </citation>
    <scope>NUCLEOTIDE SEQUENCE [LARGE SCALE GENOMIC DNA]</scope>
    <source>
        <strain evidence="1">Lindl</strain>
    </source>
</reference>
<dbReference type="AlphaFoldDB" id="A0AAV7GY17"/>
<protein>
    <submittedName>
        <fullName evidence="1">Uncharacterized protein</fullName>
    </submittedName>
</protein>
<organism evidence="1 2">
    <name type="scientific">Dendrobium chrysotoxum</name>
    <name type="common">Orchid</name>
    <dbReference type="NCBI Taxonomy" id="161865"/>
    <lineage>
        <taxon>Eukaryota</taxon>
        <taxon>Viridiplantae</taxon>
        <taxon>Streptophyta</taxon>
        <taxon>Embryophyta</taxon>
        <taxon>Tracheophyta</taxon>
        <taxon>Spermatophyta</taxon>
        <taxon>Magnoliopsida</taxon>
        <taxon>Liliopsida</taxon>
        <taxon>Asparagales</taxon>
        <taxon>Orchidaceae</taxon>
        <taxon>Epidendroideae</taxon>
        <taxon>Malaxideae</taxon>
        <taxon>Dendrobiinae</taxon>
        <taxon>Dendrobium</taxon>
    </lineage>
</organism>